<accession>A0AAV2H6G8</accession>
<protein>
    <recommendedName>
        <fullName evidence="4">C1q domain-containing protein</fullName>
    </recommendedName>
</protein>
<keyword evidence="2" id="KW-0964">Secreted</keyword>
<comment type="subcellular location">
    <subcellularLocation>
        <location evidence="1">Secreted</location>
    </subcellularLocation>
</comment>
<dbReference type="EMBL" id="CAXITT010000046">
    <property type="protein sequence ID" value="CAL1529306.1"/>
    <property type="molecule type" value="Genomic_DNA"/>
</dbReference>
<sequence>MTATKNQVSLVALKLQVLEDERKQLHEALDAYVNEVISLGNTFVSTEASTGANFKDVSQAIERALMCVMEKKLDYRPAQSTPPTPDVTVPPLSPSVAPLTEQMTSQRSSIFASDKVLTSVKDYMDILETHVRSNASKTDVLSAMMPQILEEINALKTQMEGMEPFKERLEHVDRRVESIEKDDSVAVIKSQLSAIEEQTLEIDARLETLRGEFYDNKAENADKIQKVEHRIEDLDSREVKTVASVADLESKLSANTGNIGIIGTQLEDKAREVDKIEERLQKSEKELVNIKRLSEDRYEKDSATLAEMENRLRRQEEKWTDREMKNIRKIEDKLQRLDAERKKDMYFMGENVDKILTKLDGVKTNENTLATKIDTLEKRQKRPLGFTAKLSISFTSPMKRSVLRDFTDIVTNRGDHFQPQTGEFTAPVEGLYLVSLTHRQWQDGEIWLVVLLSPNPGPGGGKEKVVCETRTDVSRTSSTSASIVWMNAGDKIWVNVRNVKGTDTWIDAPSSFSCFLVA</sequence>
<evidence type="ECO:0000256" key="1">
    <source>
        <dbReference type="ARBA" id="ARBA00004613"/>
    </source>
</evidence>
<dbReference type="SUPFAM" id="SSF49842">
    <property type="entry name" value="TNF-like"/>
    <property type="match status" value="1"/>
</dbReference>
<gene>
    <name evidence="5" type="ORF">GSLYS_00003461001</name>
</gene>
<evidence type="ECO:0000256" key="3">
    <source>
        <dbReference type="SAM" id="Coils"/>
    </source>
</evidence>
<dbReference type="Pfam" id="PF00386">
    <property type="entry name" value="C1q"/>
    <property type="match status" value="1"/>
</dbReference>
<feature type="coiled-coil region" evidence="3">
    <location>
        <begin position="266"/>
        <end position="340"/>
    </location>
</feature>
<dbReference type="PROSITE" id="PS50871">
    <property type="entry name" value="C1Q"/>
    <property type="match status" value="1"/>
</dbReference>
<dbReference type="Gene3D" id="2.60.120.40">
    <property type="match status" value="1"/>
</dbReference>
<dbReference type="Proteomes" id="UP001497497">
    <property type="component" value="Unassembled WGS sequence"/>
</dbReference>
<organism evidence="5 6">
    <name type="scientific">Lymnaea stagnalis</name>
    <name type="common">Great pond snail</name>
    <name type="synonym">Helix stagnalis</name>
    <dbReference type="NCBI Taxonomy" id="6523"/>
    <lineage>
        <taxon>Eukaryota</taxon>
        <taxon>Metazoa</taxon>
        <taxon>Spiralia</taxon>
        <taxon>Lophotrochozoa</taxon>
        <taxon>Mollusca</taxon>
        <taxon>Gastropoda</taxon>
        <taxon>Heterobranchia</taxon>
        <taxon>Euthyneura</taxon>
        <taxon>Panpulmonata</taxon>
        <taxon>Hygrophila</taxon>
        <taxon>Lymnaeoidea</taxon>
        <taxon>Lymnaeidae</taxon>
        <taxon>Lymnaea</taxon>
    </lineage>
</organism>
<dbReference type="GO" id="GO:0005581">
    <property type="term" value="C:collagen trimer"/>
    <property type="evidence" value="ECO:0007669"/>
    <property type="project" value="UniProtKB-KW"/>
</dbReference>
<dbReference type="InterPro" id="IPR008983">
    <property type="entry name" value="Tumour_necrosis_fac-like_dom"/>
</dbReference>
<name>A0AAV2H6G8_LYMST</name>
<dbReference type="PRINTS" id="PR00007">
    <property type="entry name" value="COMPLEMNTC1Q"/>
</dbReference>
<comment type="caution">
    <text evidence="5">The sequence shown here is derived from an EMBL/GenBank/DDBJ whole genome shotgun (WGS) entry which is preliminary data.</text>
</comment>
<dbReference type="InterPro" id="IPR050392">
    <property type="entry name" value="Collagen/C1q_domain"/>
</dbReference>
<dbReference type="SMART" id="SM00110">
    <property type="entry name" value="C1Q"/>
    <property type="match status" value="1"/>
</dbReference>
<evidence type="ECO:0000259" key="4">
    <source>
        <dbReference type="PROSITE" id="PS50871"/>
    </source>
</evidence>
<keyword evidence="6" id="KW-1185">Reference proteome</keyword>
<reference evidence="5 6" key="1">
    <citation type="submission" date="2024-04" db="EMBL/GenBank/DDBJ databases">
        <authorList>
            <consortium name="Genoscope - CEA"/>
            <person name="William W."/>
        </authorList>
    </citation>
    <scope>NUCLEOTIDE SEQUENCE [LARGE SCALE GENOMIC DNA]</scope>
</reference>
<evidence type="ECO:0000313" key="5">
    <source>
        <dbReference type="EMBL" id="CAL1529306.1"/>
    </source>
</evidence>
<feature type="domain" description="C1q" evidence="4">
    <location>
        <begin position="379"/>
        <end position="518"/>
    </location>
</feature>
<dbReference type="PANTHER" id="PTHR15427">
    <property type="entry name" value="EMILIN ELASTIN MICROFIBRIL INTERFACE-LOCATED PROTEIN ELASTIN MICROFIBRIL INTERFACER"/>
    <property type="match status" value="1"/>
</dbReference>
<dbReference type="InterPro" id="IPR001073">
    <property type="entry name" value="C1q_dom"/>
</dbReference>
<keyword evidence="3" id="KW-0175">Coiled coil</keyword>
<dbReference type="PANTHER" id="PTHR15427:SF33">
    <property type="entry name" value="COLLAGEN IV NC1 DOMAIN-CONTAINING PROTEIN"/>
    <property type="match status" value="1"/>
</dbReference>
<evidence type="ECO:0000256" key="2">
    <source>
        <dbReference type="ARBA" id="ARBA00022525"/>
    </source>
</evidence>
<proteinExistence type="predicted"/>
<dbReference type="AlphaFoldDB" id="A0AAV2H6G8"/>
<evidence type="ECO:0000313" key="6">
    <source>
        <dbReference type="Proteomes" id="UP001497497"/>
    </source>
</evidence>